<reference evidence="5 6" key="1">
    <citation type="journal article" date="2010" name="Genome Biol. Evol.">
        <title>The sequence of a 1.8-mb bacterial linear plasmid reveals a rich evolutionary reservoir of secondary metabolic pathways.</title>
        <authorList>
            <person name="Medema M.H."/>
            <person name="Trefzer A."/>
            <person name="Kovalchuk A."/>
            <person name="van den Berg M."/>
            <person name="Mueller U."/>
            <person name="Heijne W."/>
            <person name="Wu L."/>
            <person name="Alam M.T."/>
            <person name="Ronning C.M."/>
            <person name="Nierman W.C."/>
            <person name="Bovenberg R.A.L."/>
            <person name="Breitling R."/>
            <person name="Takano E."/>
        </authorList>
    </citation>
    <scope>NUCLEOTIDE SEQUENCE [LARGE SCALE GENOMIC DNA]</scope>
    <source>
        <strain evidence="6">ATCC 27064 / DSM 738 / JCM 4710 / NBRC 13307 / NCIMB 12785 / NRRL 3585 / VKM Ac-602</strain>
    </source>
</reference>
<evidence type="ECO:0000256" key="1">
    <source>
        <dbReference type="ARBA" id="ARBA00022603"/>
    </source>
</evidence>
<keyword evidence="2 5" id="KW-0808">Transferase</keyword>
<dbReference type="Pfam" id="PF00145">
    <property type="entry name" value="DNA_methylase"/>
    <property type="match status" value="1"/>
</dbReference>
<dbReference type="GO" id="GO:0003886">
    <property type="term" value="F:DNA (cytosine-5-)-methyltransferase activity"/>
    <property type="evidence" value="ECO:0007669"/>
    <property type="project" value="UniProtKB-EC"/>
</dbReference>
<accession>E2Q8S9</accession>
<evidence type="ECO:0000256" key="4">
    <source>
        <dbReference type="SAM" id="MobiDB-lite"/>
    </source>
</evidence>
<evidence type="ECO:0000313" key="5">
    <source>
        <dbReference type="EMBL" id="EFG07567.1"/>
    </source>
</evidence>
<dbReference type="InterPro" id="IPR001525">
    <property type="entry name" value="C5_MeTfrase"/>
</dbReference>
<dbReference type="InterPro" id="IPR029063">
    <property type="entry name" value="SAM-dependent_MTases_sf"/>
</dbReference>
<dbReference type="Gene3D" id="3.40.50.150">
    <property type="entry name" value="Vaccinia Virus protein VP39"/>
    <property type="match status" value="1"/>
</dbReference>
<dbReference type="GO" id="GO:0032259">
    <property type="term" value="P:methylation"/>
    <property type="evidence" value="ECO:0007669"/>
    <property type="project" value="UniProtKB-KW"/>
</dbReference>
<keyword evidence="6" id="KW-1185">Reference proteome</keyword>
<dbReference type="Proteomes" id="UP000002357">
    <property type="component" value="Chromosome"/>
</dbReference>
<sequence>MVIENVRGLLTSPAAPSSGELEPCPWCLGDHAGQPAVRALGAVLGSLADIGFDARWRVLRASDVGGPHQRERVFLTAWPRSVEDADEQHRHERGQPASGEEEGRRARSEPRGRGGVAAADPEGFGRGQGVAQSASWQRRFDAAVGGGAAAADSAGHGHGYPGAPCGQGVPAPAVGGGPAVVHHGTGDDGGPVGAWGPYAAAVARWENVTRPAPEPTDGAGRLSPRFVEWMQGLPPGWVTDTPGLGRPAQLTALGNGVVPQQAARAVELLAPPLGHCPHRAG</sequence>
<proteinExistence type="predicted"/>
<gene>
    <name evidence="5" type="ORF">SCLAV_2494</name>
</gene>
<evidence type="ECO:0000256" key="3">
    <source>
        <dbReference type="ARBA" id="ARBA00022747"/>
    </source>
</evidence>
<feature type="region of interest" description="Disordered" evidence="4">
    <location>
        <begin position="83"/>
        <end position="135"/>
    </location>
</feature>
<organism evidence="5 6">
    <name type="scientific">Streptomyces clavuligerus</name>
    <dbReference type="NCBI Taxonomy" id="1901"/>
    <lineage>
        <taxon>Bacteria</taxon>
        <taxon>Bacillati</taxon>
        <taxon>Actinomycetota</taxon>
        <taxon>Actinomycetes</taxon>
        <taxon>Kitasatosporales</taxon>
        <taxon>Streptomycetaceae</taxon>
        <taxon>Streptomyces</taxon>
    </lineage>
</organism>
<evidence type="ECO:0000313" key="6">
    <source>
        <dbReference type="Proteomes" id="UP000002357"/>
    </source>
</evidence>
<dbReference type="AlphaFoldDB" id="E2Q8S9"/>
<keyword evidence="1 5" id="KW-0489">Methyltransferase</keyword>
<dbReference type="SUPFAM" id="SSF53335">
    <property type="entry name" value="S-adenosyl-L-methionine-dependent methyltransferases"/>
    <property type="match status" value="1"/>
</dbReference>
<dbReference type="EC" id="2.1.1.37" evidence="5"/>
<dbReference type="EMBL" id="CM000913">
    <property type="protein sequence ID" value="EFG07567.1"/>
    <property type="molecule type" value="Genomic_DNA"/>
</dbReference>
<feature type="compositionally biased region" description="Basic and acidic residues" evidence="4">
    <location>
        <begin position="83"/>
        <end position="94"/>
    </location>
</feature>
<dbReference type="eggNOG" id="COG0270">
    <property type="taxonomic scope" value="Bacteria"/>
</dbReference>
<evidence type="ECO:0000256" key="2">
    <source>
        <dbReference type="ARBA" id="ARBA00022679"/>
    </source>
</evidence>
<keyword evidence="3" id="KW-0680">Restriction system</keyword>
<protein>
    <submittedName>
        <fullName evidence="5">Phage DNA methylase Gp72</fullName>
        <ecNumber evidence="5">2.1.1.37</ecNumber>
    </submittedName>
</protein>
<dbReference type="REBASE" id="486609">
    <property type="entry name" value="M.Scl27064ORF12000P"/>
</dbReference>
<feature type="compositionally biased region" description="Basic and acidic residues" evidence="4">
    <location>
        <begin position="101"/>
        <end position="112"/>
    </location>
</feature>
<name>E2Q8S9_STRCL</name>
<dbReference type="GO" id="GO:0009307">
    <property type="term" value="P:DNA restriction-modification system"/>
    <property type="evidence" value="ECO:0007669"/>
    <property type="project" value="UniProtKB-KW"/>
</dbReference>